<name>A0A366CTK6_9NOCA</name>
<organism evidence="2 3">
    <name type="scientific">Nocardia puris</name>
    <dbReference type="NCBI Taxonomy" id="208602"/>
    <lineage>
        <taxon>Bacteria</taxon>
        <taxon>Bacillati</taxon>
        <taxon>Actinomycetota</taxon>
        <taxon>Actinomycetes</taxon>
        <taxon>Mycobacteriales</taxon>
        <taxon>Nocardiaceae</taxon>
        <taxon>Nocardia</taxon>
    </lineage>
</organism>
<gene>
    <name evidence="2" type="ORF">DFR74_1405</name>
</gene>
<evidence type="ECO:0000313" key="2">
    <source>
        <dbReference type="EMBL" id="RBO78525.1"/>
    </source>
</evidence>
<accession>A0A366CTK6</accession>
<keyword evidence="3" id="KW-1185">Reference proteome</keyword>
<comment type="caution">
    <text evidence="2">The sequence shown here is derived from an EMBL/GenBank/DDBJ whole genome shotgun (WGS) entry which is preliminary data.</text>
</comment>
<feature type="compositionally biased region" description="Basic and acidic residues" evidence="1">
    <location>
        <begin position="1"/>
        <end position="17"/>
    </location>
</feature>
<evidence type="ECO:0000256" key="1">
    <source>
        <dbReference type="SAM" id="MobiDB-lite"/>
    </source>
</evidence>
<dbReference type="Proteomes" id="UP000252586">
    <property type="component" value="Unassembled WGS sequence"/>
</dbReference>
<evidence type="ECO:0000313" key="3">
    <source>
        <dbReference type="Proteomes" id="UP000252586"/>
    </source>
</evidence>
<feature type="compositionally biased region" description="Pro residues" evidence="1">
    <location>
        <begin position="219"/>
        <end position="229"/>
    </location>
</feature>
<dbReference type="AlphaFoldDB" id="A0A366CTK6"/>
<reference evidence="2 3" key="1">
    <citation type="submission" date="2018-06" db="EMBL/GenBank/DDBJ databases">
        <title>Genomic Encyclopedia of Type Strains, Phase IV (KMG-IV): sequencing the most valuable type-strain genomes for metagenomic binning, comparative biology and taxonomic classification.</title>
        <authorList>
            <person name="Goeker M."/>
        </authorList>
    </citation>
    <scope>NUCLEOTIDE SEQUENCE [LARGE SCALE GENOMIC DNA]</scope>
    <source>
        <strain evidence="2 3">DSM 44599</strain>
    </source>
</reference>
<dbReference type="RefSeq" id="WP_067514694.1">
    <property type="nucleotide sequence ID" value="NZ_QNRE01000040.1"/>
</dbReference>
<sequence>MNTDHRRELGEIRDRWHNPGGADVESASGDAGLGEQAIKDIAVLLEIIDADQHTVPAPRLPTVIELCAAFTGRVPNPHPARAILLAAAMLTTAHDWVNPDEIVIGDQTYNGNGIDYDRTGSEALGEIGITDISEPVRAALVDRIDNAAADGGYPYRIGYAIDAIARAHGEYRRAASALETHTTNPRITQWNTRARRHIVATQRHYRILANQRTWTEGPNPEPPDPEPAS</sequence>
<feature type="region of interest" description="Disordered" evidence="1">
    <location>
        <begin position="209"/>
        <end position="229"/>
    </location>
</feature>
<protein>
    <submittedName>
        <fullName evidence="2">Uncharacterized protein</fullName>
    </submittedName>
</protein>
<dbReference type="STRING" id="1210090.GCA_001613185_07045"/>
<dbReference type="EMBL" id="QNRE01000040">
    <property type="protein sequence ID" value="RBO78525.1"/>
    <property type="molecule type" value="Genomic_DNA"/>
</dbReference>
<feature type="region of interest" description="Disordered" evidence="1">
    <location>
        <begin position="1"/>
        <end position="30"/>
    </location>
</feature>
<proteinExistence type="predicted"/>